<feature type="compositionally biased region" description="Polar residues" evidence="1">
    <location>
        <begin position="77"/>
        <end position="92"/>
    </location>
</feature>
<sequence>MRDYLNSVDMTKSDVVAVSQEATRVDDKYQSVSTDDFFYDYKSEPRHSYEESDASIVKKDMVECEPHREADECETMEQGNNAGNEPLSSVTDLNLEDMQ</sequence>
<evidence type="ECO:0000313" key="3">
    <source>
        <dbReference type="Proteomes" id="UP000824469"/>
    </source>
</evidence>
<accession>A0AA38GL11</accession>
<dbReference type="EMBL" id="JAHRHJ020000003">
    <property type="protein sequence ID" value="KAH9322935.1"/>
    <property type="molecule type" value="Genomic_DNA"/>
</dbReference>
<feature type="non-terminal residue" evidence="2">
    <location>
        <position position="99"/>
    </location>
</feature>
<dbReference type="AlphaFoldDB" id="A0AA38GL11"/>
<gene>
    <name evidence="2" type="ORF">KI387_017574</name>
</gene>
<reference evidence="2 3" key="1">
    <citation type="journal article" date="2021" name="Nat. Plants">
        <title>The Taxus genome provides insights into paclitaxel biosynthesis.</title>
        <authorList>
            <person name="Xiong X."/>
            <person name="Gou J."/>
            <person name="Liao Q."/>
            <person name="Li Y."/>
            <person name="Zhou Q."/>
            <person name="Bi G."/>
            <person name="Li C."/>
            <person name="Du R."/>
            <person name="Wang X."/>
            <person name="Sun T."/>
            <person name="Guo L."/>
            <person name="Liang H."/>
            <person name="Lu P."/>
            <person name="Wu Y."/>
            <person name="Zhang Z."/>
            <person name="Ro D.K."/>
            <person name="Shang Y."/>
            <person name="Huang S."/>
            <person name="Yan J."/>
        </authorList>
    </citation>
    <scope>NUCLEOTIDE SEQUENCE [LARGE SCALE GENOMIC DNA]</scope>
    <source>
        <strain evidence="2">Ta-2019</strain>
    </source>
</reference>
<evidence type="ECO:0000256" key="1">
    <source>
        <dbReference type="SAM" id="MobiDB-lite"/>
    </source>
</evidence>
<protein>
    <submittedName>
        <fullName evidence="2">Uncharacterized protein</fullName>
    </submittedName>
</protein>
<keyword evidence="3" id="KW-1185">Reference proteome</keyword>
<proteinExistence type="predicted"/>
<name>A0AA38GL11_TAXCH</name>
<comment type="caution">
    <text evidence="2">The sequence shown here is derived from an EMBL/GenBank/DDBJ whole genome shotgun (WGS) entry which is preliminary data.</text>
</comment>
<organism evidence="2 3">
    <name type="scientific">Taxus chinensis</name>
    <name type="common">Chinese yew</name>
    <name type="synonym">Taxus wallichiana var. chinensis</name>
    <dbReference type="NCBI Taxonomy" id="29808"/>
    <lineage>
        <taxon>Eukaryota</taxon>
        <taxon>Viridiplantae</taxon>
        <taxon>Streptophyta</taxon>
        <taxon>Embryophyta</taxon>
        <taxon>Tracheophyta</taxon>
        <taxon>Spermatophyta</taxon>
        <taxon>Pinopsida</taxon>
        <taxon>Pinidae</taxon>
        <taxon>Conifers II</taxon>
        <taxon>Cupressales</taxon>
        <taxon>Taxaceae</taxon>
        <taxon>Taxus</taxon>
    </lineage>
</organism>
<dbReference type="Proteomes" id="UP000824469">
    <property type="component" value="Unassembled WGS sequence"/>
</dbReference>
<feature type="region of interest" description="Disordered" evidence="1">
    <location>
        <begin position="70"/>
        <end position="99"/>
    </location>
</feature>
<evidence type="ECO:0000313" key="2">
    <source>
        <dbReference type="EMBL" id="KAH9322935.1"/>
    </source>
</evidence>